<feature type="domain" description="Glycosyltransferase family 28 N-terminal" evidence="3">
    <location>
        <begin position="132"/>
        <end position="195"/>
    </location>
</feature>
<dbReference type="PANTHER" id="PTHR48050:SF13">
    <property type="entry name" value="STEROL 3-BETA-GLUCOSYLTRANSFERASE UGT80A2"/>
    <property type="match status" value="1"/>
</dbReference>
<feature type="compositionally biased region" description="Basic and acidic residues" evidence="2">
    <location>
        <begin position="994"/>
        <end position="1010"/>
    </location>
</feature>
<feature type="domain" description="Erythromycin biosynthesis protein CIII-like C-terminal" evidence="4">
    <location>
        <begin position="463"/>
        <end position="555"/>
    </location>
</feature>
<dbReference type="STRING" id="158607.A0A2P5HZG6"/>
<feature type="compositionally biased region" description="Low complexity" evidence="2">
    <location>
        <begin position="721"/>
        <end position="732"/>
    </location>
</feature>
<feature type="compositionally biased region" description="Basic and acidic residues" evidence="2">
    <location>
        <begin position="1064"/>
        <end position="1088"/>
    </location>
</feature>
<feature type="region of interest" description="Disordered" evidence="2">
    <location>
        <begin position="1"/>
        <end position="51"/>
    </location>
</feature>
<feature type="region of interest" description="Disordered" evidence="2">
    <location>
        <begin position="96"/>
        <end position="124"/>
    </location>
</feature>
<dbReference type="FunFam" id="3.40.50.2000:FF:000100">
    <property type="entry name" value="Glycosyltransferase family 1 protein"/>
    <property type="match status" value="1"/>
</dbReference>
<evidence type="ECO:0000313" key="5">
    <source>
        <dbReference type="EMBL" id="POS75645.1"/>
    </source>
</evidence>
<name>A0A2P5HZG6_DIAHE</name>
<dbReference type="GO" id="GO:0005975">
    <property type="term" value="P:carbohydrate metabolic process"/>
    <property type="evidence" value="ECO:0007669"/>
    <property type="project" value="InterPro"/>
</dbReference>
<dbReference type="InterPro" id="IPR002213">
    <property type="entry name" value="UDP_glucos_trans"/>
</dbReference>
<dbReference type="InParanoid" id="A0A2P5HZG6"/>
<dbReference type="PANTHER" id="PTHR48050">
    <property type="entry name" value="STEROL 3-BETA-GLUCOSYLTRANSFERASE"/>
    <property type="match status" value="1"/>
</dbReference>
<dbReference type="EMBL" id="MAVT02000461">
    <property type="protein sequence ID" value="POS75645.1"/>
    <property type="molecule type" value="Genomic_DNA"/>
</dbReference>
<evidence type="ECO:0000256" key="2">
    <source>
        <dbReference type="SAM" id="MobiDB-lite"/>
    </source>
</evidence>
<evidence type="ECO:0000313" key="6">
    <source>
        <dbReference type="Proteomes" id="UP000094444"/>
    </source>
</evidence>
<dbReference type="GO" id="GO:0016906">
    <property type="term" value="F:sterol 3-beta-glucosyltransferase activity"/>
    <property type="evidence" value="ECO:0007669"/>
    <property type="project" value="UniProtKB-ARBA"/>
</dbReference>
<feature type="region of interest" description="Disordered" evidence="2">
    <location>
        <begin position="1207"/>
        <end position="1253"/>
    </location>
</feature>
<feature type="compositionally biased region" description="Polar residues" evidence="2">
    <location>
        <begin position="8"/>
        <end position="22"/>
    </location>
</feature>
<evidence type="ECO:0000259" key="4">
    <source>
        <dbReference type="Pfam" id="PF06722"/>
    </source>
</evidence>
<keyword evidence="1" id="KW-0808">Transferase</keyword>
<organism evidence="5 6">
    <name type="scientific">Diaporthe helianthi</name>
    <dbReference type="NCBI Taxonomy" id="158607"/>
    <lineage>
        <taxon>Eukaryota</taxon>
        <taxon>Fungi</taxon>
        <taxon>Dikarya</taxon>
        <taxon>Ascomycota</taxon>
        <taxon>Pezizomycotina</taxon>
        <taxon>Sordariomycetes</taxon>
        <taxon>Sordariomycetidae</taxon>
        <taxon>Diaporthales</taxon>
        <taxon>Diaporthaceae</taxon>
        <taxon>Diaporthe</taxon>
    </lineage>
</organism>
<dbReference type="CDD" id="cd03784">
    <property type="entry name" value="GT1_Gtf-like"/>
    <property type="match status" value="1"/>
</dbReference>
<comment type="caution">
    <text evidence="5">The sequence shown here is derived from an EMBL/GenBank/DDBJ whole genome shotgun (WGS) entry which is preliminary data.</text>
</comment>
<dbReference type="Gene3D" id="3.40.50.2000">
    <property type="entry name" value="Glycogen Phosphorylase B"/>
    <property type="match status" value="2"/>
</dbReference>
<keyword evidence="6" id="KW-1185">Reference proteome</keyword>
<feature type="region of interest" description="Disordered" evidence="2">
    <location>
        <begin position="1064"/>
        <end position="1108"/>
    </location>
</feature>
<gene>
    <name evidence="5" type="ORF">DHEL01_v205956</name>
</gene>
<dbReference type="PROSITE" id="PS50330">
    <property type="entry name" value="UIM"/>
    <property type="match status" value="2"/>
</dbReference>
<dbReference type="InterPro" id="IPR004276">
    <property type="entry name" value="GlycoTrans_28_N"/>
</dbReference>
<dbReference type="OrthoDB" id="5835829at2759"/>
<dbReference type="Pfam" id="PF03033">
    <property type="entry name" value="Glyco_transf_28"/>
    <property type="match status" value="1"/>
</dbReference>
<sequence>MVEKHNLGTVSRQSTLRQTTGVSDGFNYTHDDESSPLDLGASDDAPPAYGDTHDQLNLSQDGFNAGAAVTDDGRVDINISQTNLKLSQLLAPAFKGQQNAQKTPSGPLPPAYIPPSLGGLPGQTPPPKLNLVIQIVGSRGDVQPFVALGKVLKDTYGHRVRIATHATFQKFVEENGLEFFSIGGDPAELMAFMVKNPGLMPGIDALKSGEITKRRKGIEQIVLGCWRSCIEAGNGLGPPVETDLSNEPQGEDYILPGNPSDKPFVADAIIANPPSFGHIHIAEKMGIPLHIMFTMPWSPTRAFPHPLANIQSADTDDVMTNFISYALVEMMTWQGLGDVINRFRTKVLDLEPLSLIWAPGLLSRLRIPTTYCWSPALIPKPTDWGREISIPGFYFLDLATSYTPEPDLAAFLESGPPPVYIGFGSIVVDDPNKLTRIIFDAVTQAGVRALVSKGWGGIGADSVGIPEGVFMLGNCPHDWLFKKVSCVVHHGGAGTSAAGIKTGTPTVVVPFFGDQPFWGAMIAKAGAGPAPIPYKQLTAENLADAITSALRPETQARAKELGEKIRQEKGTDEGAKSFHDHLNYDNLRCSLSPSRTAVWRVRRTKVRLSGLAAAVLVKEGLLRYTDLKLYRPHEHDTEEQPWDPVSAVTAALVGDMGSIAMAIGDIPRDWYKTVKKSSSGSVTPKKEDSSATSNDTAPSSQLTLPSDSASTWSAQPSALRSPPSQAAQSEASGSKDRSILRGPTLRGSGSSTPSSQRPGSPQGGKSKINLDVEAALGMGLDTGKNVSRIVETGMKSPMNFCMGLAKGFRNAPRLYNDDTIRKPEKVTGLGSGVMVAWKELGFGVYDGVSGLVTQPYKGAQKEGGQGFIKGVGKGIGGFLLKPAAGIWSIPAYMMKGVHAEIRSKFHRSVDKYVVTSRVIQGQDDLRSATVQETQDIVMRFNSLNSELKGLYLLKYKEKTASQTPSGLPTTASQDEVSRLPDSPPKTGFWNTKHLSLEERRKLHEQKEEWKRRKREQAAGVSRSPEPLEDPGMEQAIRDSVNQTSRGDPNEDAMIEAQIRSSVKEMRRIADQQRRQEEQRQLGDWKQRPSETSASPAWMDEKKGGAGAEDITEEEFEALIAEAARRSVMAQGQYDSEDEDLERALEESQGAAAAGSGADQELRMAIEESERAHKEDLARRTTERSEEEVIIEYVKRQSLAEEEFRRLKAQGKQAGVATGQGGDEEDEELKKAIEESLAISGKEGSSGKEGGPST</sequence>
<protein>
    <submittedName>
        <fullName evidence="5">Glycosyltransferase family 28 domain-containing protein</fullName>
    </submittedName>
</protein>
<evidence type="ECO:0000259" key="3">
    <source>
        <dbReference type="Pfam" id="PF03033"/>
    </source>
</evidence>
<feature type="region of interest" description="Disordered" evidence="2">
    <location>
        <begin position="1128"/>
        <end position="1188"/>
    </location>
</feature>
<feature type="compositionally biased region" description="Basic and acidic residues" evidence="2">
    <location>
        <begin position="1159"/>
        <end position="1183"/>
    </location>
</feature>
<dbReference type="InterPro" id="IPR050426">
    <property type="entry name" value="Glycosyltransferase_28"/>
</dbReference>
<dbReference type="SMART" id="SM00726">
    <property type="entry name" value="UIM"/>
    <property type="match status" value="5"/>
</dbReference>
<proteinExistence type="predicted"/>
<feature type="compositionally biased region" description="Polar residues" evidence="2">
    <location>
        <begin position="961"/>
        <end position="974"/>
    </location>
</feature>
<dbReference type="InterPro" id="IPR010610">
    <property type="entry name" value="EryCIII-like_C"/>
</dbReference>
<feature type="compositionally biased region" description="Low complexity" evidence="2">
    <location>
        <begin position="1146"/>
        <end position="1158"/>
    </location>
</feature>
<dbReference type="AlphaFoldDB" id="A0A2P5HZG6"/>
<dbReference type="FunFam" id="3.40.50.2000:FF:000009">
    <property type="entry name" value="Sterol 3-beta-glucosyltransferase UGT80A2"/>
    <property type="match status" value="1"/>
</dbReference>
<feature type="compositionally biased region" description="Polar residues" evidence="2">
    <location>
        <begin position="747"/>
        <end position="759"/>
    </location>
</feature>
<dbReference type="Proteomes" id="UP000094444">
    <property type="component" value="Unassembled WGS sequence"/>
</dbReference>
<dbReference type="InterPro" id="IPR003903">
    <property type="entry name" value="UIM_dom"/>
</dbReference>
<dbReference type="SUPFAM" id="SSF53756">
    <property type="entry name" value="UDP-Glycosyltransferase/glycogen phosphorylase"/>
    <property type="match status" value="1"/>
</dbReference>
<evidence type="ECO:0000256" key="1">
    <source>
        <dbReference type="ARBA" id="ARBA00022679"/>
    </source>
</evidence>
<feature type="region of interest" description="Disordered" evidence="2">
    <location>
        <begin position="961"/>
        <end position="1032"/>
    </location>
</feature>
<feature type="region of interest" description="Disordered" evidence="2">
    <location>
        <begin position="676"/>
        <end position="767"/>
    </location>
</feature>
<accession>A0A2P5HZG6</accession>
<reference evidence="5" key="1">
    <citation type="submission" date="2017-09" db="EMBL/GenBank/DDBJ databases">
        <title>Polyketide synthases of a Diaporthe helianthi virulent isolate.</title>
        <authorList>
            <person name="Baroncelli R."/>
        </authorList>
    </citation>
    <scope>NUCLEOTIDE SEQUENCE [LARGE SCALE GENOMIC DNA]</scope>
    <source>
        <strain evidence="5">7/96</strain>
    </source>
</reference>
<feature type="compositionally biased region" description="Polar residues" evidence="2">
    <location>
        <begin position="690"/>
        <end position="718"/>
    </location>
</feature>
<dbReference type="Pfam" id="PF06722">
    <property type="entry name" value="EryCIII-like_C"/>
    <property type="match status" value="1"/>
</dbReference>